<evidence type="ECO:0000256" key="1">
    <source>
        <dbReference type="SAM" id="SignalP"/>
    </source>
</evidence>
<reference evidence="2 3" key="1">
    <citation type="submission" date="2021-04" db="EMBL/GenBank/DDBJ databases">
        <title>Magnetospirillum sulfuroxidans sp. nov., a facultative chemolithoautotrophic sulfur-oxidizing alphaproteobacterium isolated from freshwater sediment and proposals for Paramagetospirillum gen. nov., and Magnetospirillaceae fam. nov.</title>
        <authorList>
            <person name="Koziaeva V."/>
            <person name="Geelhoed J.S."/>
            <person name="Sorokin D.Y."/>
            <person name="Grouzdev D.S."/>
        </authorList>
    </citation>
    <scope>NUCLEOTIDE SEQUENCE [LARGE SCALE GENOMIC DNA]</scope>
    <source>
        <strain evidence="2 3">J10</strain>
    </source>
</reference>
<feature type="signal peptide" evidence="1">
    <location>
        <begin position="1"/>
        <end position="19"/>
    </location>
</feature>
<comment type="caution">
    <text evidence="2">The sequence shown here is derived from an EMBL/GenBank/DDBJ whole genome shotgun (WGS) entry which is preliminary data.</text>
</comment>
<keyword evidence="3" id="KW-1185">Reference proteome</keyword>
<name>A0ABS5IEL9_9PROT</name>
<evidence type="ECO:0000313" key="3">
    <source>
        <dbReference type="Proteomes" id="UP000680714"/>
    </source>
</evidence>
<gene>
    <name evidence="2" type="ORF">KEC16_14100</name>
</gene>
<dbReference type="EMBL" id="JAGTUF010000014">
    <property type="protein sequence ID" value="MBR9972853.1"/>
    <property type="molecule type" value="Genomic_DNA"/>
</dbReference>
<organism evidence="2 3">
    <name type="scientific">Magnetospirillum sulfuroxidans</name>
    <dbReference type="NCBI Taxonomy" id="611300"/>
    <lineage>
        <taxon>Bacteria</taxon>
        <taxon>Pseudomonadati</taxon>
        <taxon>Pseudomonadota</taxon>
        <taxon>Alphaproteobacteria</taxon>
        <taxon>Rhodospirillales</taxon>
        <taxon>Rhodospirillaceae</taxon>
        <taxon>Magnetospirillum</taxon>
    </lineage>
</organism>
<evidence type="ECO:0000313" key="2">
    <source>
        <dbReference type="EMBL" id="MBR9972853.1"/>
    </source>
</evidence>
<keyword evidence="1" id="KW-0732">Signal</keyword>
<dbReference type="RefSeq" id="WP_211550017.1">
    <property type="nucleotide sequence ID" value="NZ_JAGTUF010000014.1"/>
</dbReference>
<feature type="chain" id="PRO_5045599852" evidence="1">
    <location>
        <begin position="20"/>
        <end position="211"/>
    </location>
</feature>
<protein>
    <submittedName>
        <fullName evidence="2">Uncharacterized protein</fullName>
    </submittedName>
</protein>
<proteinExistence type="predicted"/>
<accession>A0ABS5IEL9</accession>
<dbReference type="Proteomes" id="UP000680714">
    <property type="component" value="Unassembled WGS sequence"/>
</dbReference>
<sequence length="211" mass="23002">MKHLIVLMTMLLLQTPALAQESAALATDPTDWHLQVAAIIAANDAPVGDPLTAPLIACAGTACSHHSVIALFNDEADEIRRQFNGDADAATERQEIGRAIALMESFVGARNGSWADSPGNRHLDWDDPTQLDCVSEAVNTRSYLGRMLLAGLLTQHRLGQLVTRYTVFLQHVAVTVIDDADSEFVVDSWVGANGEEPEIQPYGDWRLEWGV</sequence>